<reference evidence="1" key="1">
    <citation type="submission" date="2020-04" db="EMBL/GenBank/DDBJ databases">
        <authorList>
            <person name="Chiriac C."/>
            <person name="Salcher M."/>
            <person name="Ghai R."/>
            <person name="Kavagutti S V."/>
        </authorList>
    </citation>
    <scope>NUCLEOTIDE SEQUENCE</scope>
</reference>
<proteinExistence type="predicted"/>
<accession>A0A6J5L7D8</accession>
<sequence>MRSFEVGGRFGSDFESDQISEGITAERTNVTGTTAQWWKFDSANSVKDDIYDVEPIGAGRVWTGPKTLSVVTAHLSEGSSGLNERGFYNVDTLHMVLNIDDVYTVAPEIFSARGVVSPTIDLVNKYRIVFKGQVYRPIKTQPSGLVADRYTLIVIDLTQLAPDELVNDAQFLTYAQP</sequence>
<evidence type="ECO:0000313" key="1">
    <source>
        <dbReference type="EMBL" id="CAB4129432.1"/>
    </source>
</evidence>
<gene>
    <name evidence="1" type="ORF">UFOVP115_12</name>
</gene>
<organism evidence="1">
    <name type="scientific">uncultured Caudovirales phage</name>
    <dbReference type="NCBI Taxonomy" id="2100421"/>
    <lineage>
        <taxon>Viruses</taxon>
        <taxon>Duplodnaviria</taxon>
        <taxon>Heunggongvirae</taxon>
        <taxon>Uroviricota</taxon>
        <taxon>Caudoviricetes</taxon>
        <taxon>Peduoviridae</taxon>
        <taxon>Maltschvirus</taxon>
        <taxon>Maltschvirus maltsch</taxon>
    </lineage>
</organism>
<dbReference type="EMBL" id="LR796236">
    <property type="protein sequence ID" value="CAB4129432.1"/>
    <property type="molecule type" value="Genomic_DNA"/>
</dbReference>
<name>A0A6J5L7D8_9CAUD</name>
<protein>
    <submittedName>
        <fullName evidence="1">Uncharacterized protein</fullName>
    </submittedName>
</protein>